<evidence type="ECO:0000256" key="1">
    <source>
        <dbReference type="PIRSR" id="PIRSR605511-1"/>
    </source>
</evidence>
<dbReference type="InterPro" id="IPR005511">
    <property type="entry name" value="SMP-30"/>
</dbReference>
<dbReference type="SUPFAM" id="SSF63829">
    <property type="entry name" value="Calcium-dependent phosphotriesterase"/>
    <property type="match status" value="1"/>
</dbReference>
<feature type="binding site" evidence="2">
    <location>
        <position position="129"/>
    </location>
    <ligand>
        <name>substrate</name>
    </ligand>
</feature>
<protein>
    <submittedName>
        <fullName evidence="4">Gluconolactonase</fullName>
    </submittedName>
</protein>
<dbReference type="EMBL" id="PVTQ01000010">
    <property type="protein sequence ID" value="PRY87278.1"/>
    <property type="molecule type" value="Genomic_DNA"/>
</dbReference>
<dbReference type="Pfam" id="PF08450">
    <property type="entry name" value="SGL"/>
    <property type="match status" value="1"/>
</dbReference>
<evidence type="ECO:0000313" key="4">
    <source>
        <dbReference type="EMBL" id="PRY87278.1"/>
    </source>
</evidence>
<sequence>MFFAPPAELEAEVFAQVPQDMAPDHGSAWGSVQHPGKQFRAFLEGPSFDRDGNLYCVDICHGRILRCDPNGEFTVAAQYDGEPNGLKIHKDGRIFIADHAHGLMVMDPVNGKVEPYLTRPGLERFYGLNDLHFAANGDLYFTDQGQSGLHAPYGRLFRLSAQGALDCLIDNIPSPNGLVLNEEENQLYLAVTRMNAVWRVRFLPEGRTVAKTGTFIQLSGGLAGPDGLALGENGELVIGHMGLGTVWVMSRLGEPMYRIRSPRGILTANMAFGGPDNRDLFITEAETSSILRVRLPFAGKLMFSHS</sequence>
<feature type="binding site" evidence="2">
    <location>
        <position position="44"/>
    </location>
    <ligand>
        <name>a divalent metal cation</name>
        <dbReference type="ChEBI" id="CHEBI:60240"/>
    </ligand>
</feature>
<dbReference type="Gene3D" id="2.120.10.30">
    <property type="entry name" value="TolB, C-terminal domain"/>
    <property type="match status" value="1"/>
</dbReference>
<dbReference type="InterPro" id="IPR051262">
    <property type="entry name" value="SMP-30/CGR1_Lactonase"/>
</dbReference>
<feature type="binding site" evidence="2">
    <location>
        <position position="226"/>
    </location>
    <ligand>
        <name>a divalent metal cation</name>
        <dbReference type="ChEBI" id="CHEBI:60240"/>
    </ligand>
</feature>
<keyword evidence="2" id="KW-0862">Zinc</keyword>
<keyword evidence="5" id="KW-1185">Reference proteome</keyword>
<comment type="caution">
    <text evidence="4">The sequence shown here is derived from an EMBL/GenBank/DDBJ whole genome shotgun (WGS) entry which is preliminary data.</text>
</comment>
<dbReference type="PANTHER" id="PTHR47572:SF5">
    <property type="entry name" value="BLR2277 PROTEIN"/>
    <property type="match status" value="1"/>
</dbReference>
<dbReference type="PRINTS" id="PR01790">
    <property type="entry name" value="SMP30FAMILY"/>
</dbReference>
<organism evidence="4 5">
    <name type="scientific">Donghicola tyrosinivorans</name>
    <dbReference type="NCBI Taxonomy" id="1652492"/>
    <lineage>
        <taxon>Bacteria</taxon>
        <taxon>Pseudomonadati</taxon>
        <taxon>Pseudomonadota</taxon>
        <taxon>Alphaproteobacteria</taxon>
        <taxon>Rhodobacterales</taxon>
        <taxon>Roseobacteraceae</taxon>
        <taxon>Donghicola</taxon>
    </lineage>
</organism>
<evidence type="ECO:0000256" key="2">
    <source>
        <dbReference type="PIRSR" id="PIRSR605511-2"/>
    </source>
</evidence>
<reference evidence="4 5" key="1">
    <citation type="submission" date="2018-03" db="EMBL/GenBank/DDBJ databases">
        <title>Genomic Encyclopedia of Archaeal and Bacterial Type Strains, Phase II (KMG-II): from individual species to whole genera.</title>
        <authorList>
            <person name="Goeker M."/>
        </authorList>
    </citation>
    <scope>NUCLEOTIDE SEQUENCE [LARGE SCALE GENOMIC DNA]</scope>
    <source>
        <strain evidence="4 5">DSM 100212</strain>
    </source>
</reference>
<comment type="cofactor">
    <cofactor evidence="2">
        <name>Zn(2+)</name>
        <dbReference type="ChEBI" id="CHEBI:29105"/>
    </cofactor>
    <text evidence="2">Binds 1 divalent metal cation per subunit.</text>
</comment>
<feature type="binding site" evidence="2">
    <location>
        <position position="176"/>
    </location>
    <ligand>
        <name>a divalent metal cation</name>
        <dbReference type="ChEBI" id="CHEBI:60240"/>
    </ligand>
</feature>
<keyword evidence="2" id="KW-0479">Metal-binding</keyword>
<name>A0A2T0WKN9_9RHOB</name>
<dbReference type="InterPro" id="IPR013658">
    <property type="entry name" value="SGL"/>
</dbReference>
<feature type="active site" description="Proton donor/acceptor" evidence="1">
    <location>
        <position position="226"/>
    </location>
</feature>
<dbReference type="RefSeq" id="WP_106265967.1">
    <property type="nucleotide sequence ID" value="NZ_PVTQ01000010.1"/>
</dbReference>
<dbReference type="PANTHER" id="PTHR47572">
    <property type="entry name" value="LIPOPROTEIN-RELATED"/>
    <property type="match status" value="1"/>
</dbReference>
<dbReference type="GO" id="GO:0046872">
    <property type="term" value="F:metal ion binding"/>
    <property type="evidence" value="ECO:0007669"/>
    <property type="project" value="UniProtKB-KW"/>
</dbReference>
<evidence type="ECO:0000313" key="5">
    <source>
        <dbReference type="Proteomes" id="UP000238392"/>
    </source>
</evidence>
<proteinExistence type="predicted"/>
<gene>
    <name evidence="4" type="ORF">CLV74_11052</name>
</gene>
<dbReference type="AlphaFoldDB" id="A0A2T0WKN9"/>
<dbReference type="InterPro" id="IPR011042">
    <property type="entry name" value="6-blade_b-propeller_TolB-like"/>
</dbReference>
<evidence type="ECO:0000259" key="3">
    <source>
        <dbReference type="Pfam" id="PF08450"/>
    </source>
</evidence>
<dbReference type="Proteomes" id="UP000238392">
    <property type="component" value="Unassembled WGS sequence"/>
</dbReference>
<dbReference type="OrthoDB" id="241638at2"/>
<accession>A0A2T0WKN9</accession>
<feature type="domain" description="SMP-30/Gluconolactonase/LRE-like region" evidence="3">
    <location>
        <begin position="44"/>
        <end position="285"/>
    </location>
</feature>